<evidence type="ECO:0000256" key="5">
    <source>
        <dbReference type="ARBA" id="ARBA00022827"/>
    </source>
</evidence>
<dbReference type="EMBL" id="JBIAQY010000001">
    <property type="protein sequence ID" value="MFF3566607.1"/>
    <property type="molecule type" value="Genomic_DNA"/>
</dbReference>
<dbReference type="InterPro" id="IPR017938">
    <property type="entry name" value="Riboflavin_synthase-like_b-brl"/>
</dbReference>
<dbReference type="InterPro" id="IPR012675">
    <property type="entry name" value="Beta-grasp_dom_sf"/>
</dbReference>
<dbReference type="Pfam" id="PF00111">
    <property type="entry name" value="Fer2"/>
    <property type="match status" value="1"/>
</dbReference>
<dbReference type="PROSITE" id="PS51085">
    <property type="entry name" value="2FE2S_FER_2"/>
    <property type="match status" value="1"/>
</dbReference>
<reference evidence="11 12" key="1">
    <citation type="submission" date="2024-10" db="EMBL/GenBank/DDBJ databases">
        <title>The Natural Products Discovery Center: Release of the First 8490 Sequenced Strains for Exploring Actinobacteria Biosynthetic Diversity.</title>
        <authorList>
            <person name="Kalkreuter E."/>
            <person name="Kautsar S.A."/>
            <person name="Yang D."/>
            <person name="Bader C.D."/>
            <person name="Teijaro C.N."/>
            <person name="Fluegel L."/>
            <person name="Davis C.M."/>
            <person name="Simpson J.R."/>
            <person name="Lauterbach L."/>
            <person name="Steele A.D."/>
            <person name="Gui C."/>
            <person name="Meng S."/>
            <person name="Li G."/>
            <person name="Viehrig K."/>
            <person name="Ye F."/>
            <person name="Su P."/>
            <person name="Kiefer A.F."/>
            <person name="Nichols A."/>
            <person name="Cepeda A.J."/>
            <person name="Yan W."/>
            <person name="Fan B."/>
            <person name="Jiang Y."/>
            <person name="Adhikari A."/>
            <person name="Zheng C.-J."/>
            <person name="Schuster L."/>
            <person name="Cowan T.M."/>
            <person name="Smanski M.J."/>
            <person name="Chevrette M.G."/>
            <person name="De Carvalho L.P.S."/>
            <person name="Shen B."/>
        </authorList>
    </citation>
    <scope>NUCLEOTIDE SEQUENCE [LARGE SCALE GENOMIC DNA]</scope>
    <source>
        <strain evidence="11 12">NPDC002593</strain>
    </source>
</reference>
<dbReference type="PANTHER" id="PTHR47354">
    <property type="entry name" value="NADH OXIDOREDUCTASE HCR"/>
    <property type="match status" value="1"/>
</dbReference>
<dbReference type="SUPFAM" id="SSF54292">
    <property type="entry name" value="2Fe-2S ferredoxin-like"/>
    <property type="match status" value="1"/>
</dbReference>
<evidence type="ECO:0000256" key="6">
    <source>
        <dbReference type="ARBA" id="ARBA00023002"/>
    </source>
</evidence>
<dbReference type="Gene3D" id="3.40.50.80">
    <property type="entry name" value="Nucleotide-binding domain of ferredoxin-NADP reductase (FNR) module"/>
    <property type="match status" value="1"/>
</dbReference>
<protein>
    <submittedName>
        <fullName evidence="11">2Fe-2S iron-sulfur cluster-binding protein</fullName>
    </submittedName>
</protein>
<keyword evidence="7" id="KW-0408">Iron</keyword>
<comment type="cofactor">
    <cofactor evidence="1">
        <name>FAD</name>
        <dbReference type="ChEBI" id="CHEBI:57692"/>
    </cofactor>
</comment>
<organism evidence="11 12">
    <name type="scientific">Nocardia jiangxiensis</name>
    <dbReference type="NCBI Taxonomy" id="282685"/>
    <lineage>
        <taxon>Bacteria</taxon>
        <taxon>Bacillati</taxon>
        <taxon>Actinomycetota</taxon>
        <taxon>Actinomycetes</taxon>
        <taxon>Mycobacteriales</taxon>
        <taxon>Nocardiaceae</taxon>
        <taxon>Nocardia</taxon>
    </lineage>
</organism>
<evidence type="ECO:0000259" key="9">
    <source>
        <dbReference type="PROSITE" id="PS51085"/>
    </source>
</evidence>
<dbReference type="PANTHER" id="PTHR47354:SF8">
    <property type="entry name" value="1,2-PHENYLACETYL-COA EPOXIDASE, SUBUNIT E"/>
    <property type="match status" value="1"/>
</dbReference>
<keyword evidence="2" id="KW-0285">Flavoprotein</keyword>
<name>A0ABW6RRH5_9NOCA</name>
<proteinExistence type="predicted"/>
<dbReference type="PRINTS" id="PR00371">
    <property type="entry name" value="FPNCR"/>
</dbReference>
<dbReference type="InterPro" id="IPR001709">
    <property type="entry name" value="Flavoprot_Pyr_Nucl_cyt_Rdtase"/>
</dbReference>
<evidence type="ECO:0000256" key="8">
    <source>
        <dbReference type="ARBA" id="ARBA00023014"/>
    </source>
</evidence>
<dbReference type="InterPro" id="IPR017927">
    <property type="entry name" value="FAD-bd_FR_type"/>
</dbReference>
<dbReference type="InterPro" id="IPR006058">
    <property type="entry name" value="2Fe2S_fd_BS"/>
</dbReference>
<keyword evidence="4" id="KW-0479">Metal-binding</keyword>
<dbReference type="Pfam" id="PF00970">
    <property type="entry name" value="FAD_binding_6"/>
    <property type="match status" value="1"/>
</dbReference>
<dbReference type="Gene3D" id="2.40.30.10">
    <property type="entry name" value="Translation factors"/>
    <property type="match status" value="1"/>
</dbReference>
<accession>A0ABW6RRH5</accession>
<dbReference type="InterPro" id="IPR008333">
    <property type="entry name" value="Cbr1-like_FAD-bd_dom"/>
</dbReference>
<keyword evidence="8" id="KW-0411">Iron-sulfur</keyword>
<dbReference type="InterPro" id="IPR001041">
    <property type="entry name" value="2Fe-2S_ferredoxin-type"/>
</dbReference>
<dbReference type="PROSITE" id="PS51384">
    <property type="entry name" value="FAD_FR"/>
    <property type="match status" value="1"/>
</dbReference>
<dbReference type="CDD" id="cd00207">
    <property type="entry name" value="fer2"/>
    <property type="match status" value="1"/>
</dbReference>
<keyword evidence="3" id="KW-0001">2Fe-2S</keyword>
<sequence length="363" mass="38479">MSTDTSVGREVLDDSAANPAASRGSVVRVREVVHETADASSFVVEPGVQAAASFEYRAGQFLTVRIPDAGTGSARCYSLSSSPHSDAAMKFTVKRVAGGHGSNWLCDNVSAGDELEVLPPSGTFTPDSLDEPVVLIAGGSGVTPVIAIAKSILFAGSADVVLIYANRDEASVIFAAELRALESRFADRFTVIHRLQSLQGYPTRRALTMLLCPFVQRAVYICGPGPLMSLAEEACAEVGIPGNRVHSERFLSLRQDPFAVDSESPDDRDATGEVAATIRVAIDGAEHVVPWRADRKLLDALLAAGIQAPYSCREGACSACVCSLRSGRVSMARNEILADEDVADGYILACQAEPVTDEIAIEY</sequence>
<evidence type="ECO:0000313" key="11">
    <source>
        <dbReference type="EMBL" id="MFF3566607.1"/>
    </source>
</evidence>
<evidence type="ECO:0000256" key="3">
    <source>
        <dbReference type="ARBA" id="ARBA00022714"/>
    </source>
</evidence>
<dbReference type="Pfam" id="PF00175">
    <property type="entry name" value="NAD_binding_1"/>
    <property type="match status" value="1"/>
</dbReference>
<dbReference type="PROSITE" id="PS00197">
    <property type="entry name" value="2FE2S_FER_1"/>
    <property type="match status" value="1"/>
</dbReference>
<feature type="domain" description="2Fe-2S ferredoxin-type" evidence="9">
    <location>
        <begin position="276"/>
        <end position="363"/>
    </location>
</feature>
<dbReference type="SUPFAM" id="SSF52343">
    <property type="entry name" value="Ferredoxin reductase-like, C-terminal NADP-linked domain"/>
    <property type="match status" value="1"/>
</dbReference>
<keyword evidence="12" id="KW-1185">Reference proteome</keyword>
<dbReference type="InterPro" id="IPR039261">
    <property type="entry name" value="FNR_nucleotide-bd"/>
</dbReference>
<evidence type="ECO:0000256" key="4">
    <source>
        <dbReference type="ARBA" id="ARBA00022723"/>
    </source>
</evidence>
<evidence type="ECO:0000256" key="1">
    <source>
        <dbReference type="ARBA" id="ARBA00001974"/>
    </source>
</evidence>
<dbReference type="CDD" id="cd06214">
    <property type="entry name" value="PA_degradation_oxidoreductase_like"/>
    <property type="match status" value="1"/>
</dbReference>
<evidence type="ECO:0000313" key="12">
    <source>
        <dbReference type="Proteomes" id="UP001601992"/>
    </source>
</evidence>
<evidence type="ECO:0000256" key="7">
    <source>
        <dbReference type="ARBA" id="ARBA00023004"/>
    </source>
</evidence>
<gene>
    <name evidence="11" type="ORF">ACFYXQ_02380</name>
</gene>
<evidence type="ECO:0000259" key="10">
    <source>
        <dbReference type="PROSITE" id="PS51384"/>
    </source>
</evidence>
<dbReference type="SUPFAM" id="SSF63380">
    <property type="entry name" value="Riboflavin synthase domain-like"/>
    <property type="match status" value="1"/>
</dbReference>
<keyword evidence="5" id="KW-0274">FAD</keyword>
<dbReference type="PRINTS" id="PR00409">
    <property type="entry name" value="PHDIOXRDTASE"/>
</dbReference>
<comment type="caution">
    <text evidence="11">The sequence shown here is derived from an EMBL/GenBank/DDBJ whole genome shotgun (WGS) entry which is preliminary data.</text>
</comment>
<dbReference type="Gene3D" id="3.10.20.30">
    <property type="match status" value="1"/>
</dbReference>
<dbReference type="Proteomes" id="UP001601992">
    <property type="component" value="Unassembled WGS sequence"/>
</dbReference>
<dbReference type="InterPro" id="IPR036010">
    <property type="entry name" value="2Fe-2S_ferredoxin-like_sf"/>
</dbReference>
<dbReference type="InterPro" id="IPR050415">
    <property type="entry name" value="MRET"/>
</dbReference>
<feature type="domain" description="FAD-binding FR-type" evidence="10">
    <location>
        <begin position="19"/>
        <end position="127"/>
    </location>
</feature>
<evidence type="ECO:0000256" key="2">
    <source>
        <dbReference type="ARBA" id="ARBA00022630"/>
    </source>
</evidence>
<dbReference type="RefSeq" id="WP_040818684.1">
    <property type="nucleotide sequence ID" value="NZ_JBIAQY010000001.1"/>
</dbReference>
<dbReference type="InterPro" id="IPR001433">
    <property type="entry name" value="OxRdtase_FAD/NAD-bd"/>
</dbReference>
<keyword evidence="6" id="KW-0560">Oxidoreductase</keyword>